<proteinExistence type="predicted"/>
<evidence type="ECO:0000256" key="1">
    <source>
        <dbReference type="SAM" id="MobiDB-lite"/>
    </source>
</evidence>
<accession>A0AAD5X208</accession>
<protein>
    <submittedName>
        <fullName evidence="2">Uncharacterized protein</fullName>
    </submittedName>
</protein>
<evidence type="ECO:0000313" key="2">
    <source>
        <dbReference type="EMBL" id="KAJ3044961.1"/>
    </source>
</evidence>
<feature type="region of interest" description="Disordered" evidence="1">
    <location>
        <begin position="386"/>
        <end position="419"/>
    </location>
</feature>
<organism evidence="2 3">
    <name type="scientific">Rhizophlyctis rosea</name>
    <dbReference type="NCBI Taxonomy" id="64517"/>
    <lineage>
        <taxon>Eukaryota</taxon>
        <taxon>Fungi</taxon>
        <taxon>Fungi incertae sedis</taxon>
        <taxon>Chytridiomycota</taxon>
        <taxon>Chytridiomycota incertae sedis</taxon>
        <taxon>Chytridiomycetes</taxon>
        <taxon>Rhizophlyctidales</taxon>
        <taxon>Rhizophlyctidaceae</taxon>
        <taxon>Rhizophlyctis</taxon>
    </lineage>
</organism>
<comment type="caution">
    <text evidence="2">The sequence shown here is derived from an EMBL/GenBank/DDBJ whole genome shotgun (WGS) entry which is preliminary data.</text>
</comment>
<evidence type="ECO:0000313" key="3">
    <source>
        <dbReference type="Proteomes" id="UP001212841"/>
    </source>
</evidence>
<gene>
    <name evidence="2" type="ORF">HK097_001341</name>
</gene>
<dbReference type="EMBL" id="JADGJD010001261">
    <property type="protein sequence ID" value="KAJ3044961.1"/>
    <property type="molecule type" value="Genomic_DNA"/>
</dbReference>
<feature type="compositionally biased region" description="Pro residues" evidence="1">
    <location>
        <begin position="7"/>
        <end position="18"/>
    </location>
</feature>
<sequence length="612" mass="63940">MSLPPAYALPPTYPPAGPPLSMQPSHLFAPGPIPTPIVSSAPVQAPRPPGPPPAFHAVPQPEYATLQNGSHSLGLAPPLGKVHNDVAAPAPSWAAAPPTPYVPPPTPERGYAPPPSAVIPKAMYHAESYGQPPTPQHHYPAPAGAQTPYGVHEQTAAYPAYTLAPYAATPAYAQGPIPLPAQRPAVGYFPQPVGHPVPAGHEAAYPHGQLPAGSAAVIRSPDEASEQTPTPPPIPTPPSAVYGALPAPKYAEVSGYAHVPGVPSSVTQRVESAVATPPLNHQKAYVPGVGEPAPYVPPAPAHLPSPQSYQSSLYNPYHAPPAPAPAAVIPTLQHSYPQPPPAAAPPPPTAAPPTTVPAWQLAPPPMAPAQPLETVKEAYRGMGVVGKRKERDEEDAPARGHTGANSQRYTPYTHPWQHPDATSQRAWEKEKEDIAYEQAQGYFRPALPRRGSVGSDFVAGGVPTGAPRAGESAVSTPYGAPPAAPVASYMPPAYQYPPPPSVQSQYPPVAPVTSVAPTTAAIPPYTYYQYSPHAPGPAGTYHPAALAPMYAHQHISQAHQPHPHSRTSPSAPPSHIPGGPPSPPNHQEAIPFQQPLTLPPPRRVANREPPRP</sequence>
<keyword evidence="3" id="KW-1185">Reference proteome</keyword>
<reference evidence="2" key="1">
    <citation type="submission" date="2020-05" db="EMBL/GenBank/DDBJ databases">
        <title>Phylogenomic resolution of chytrid fungi.</title>
        <authorList>
            <person name="Stajich J.E."/>
            <person name="Amses K."/>
            <person name="Simmons R."/>
            <person name="Seto K."/>
            <person name="Myers J."/>
            <person name="Bonds A."/>
            <person name="Quandt C.A."/>
            <person name="Barry K."/>
            <person name="Liu P."/>
            <person name="Grigoriev I."/>
            <person name="Longcore J.E."/>
            <person name="James T.Y."/>
        </authorList>
    </citation>
    <scope>NUCLEOTIDE SEQUENCE</scope>
    <source>
        <strain evidence="2">JEL0318</strain>
    </source>
</reference>
<feature type="compositionally biased region" description="Pro residues" evidence="1">
    <location>
        <begin position="337"/>
        <end position="355"/>
    </location>
</feature>
<dbReference type="Proteomes" id="UP001212841">
    <property type="component" value="Unassembled WGS sequence"/>
</dbReference>
<feature type="compositionally biased region" description="Pro residues" evidence="1">
    <location>
        <begin position="570"/>
        <end position="584"/>
    </location>
</feature>
<feature type="region of interest" description="Disordered" evidence="1">
    <location>
        <begin position="333"/>
        <end position="355"/>
    </location>
</feature>
<feature type="region of interest" description="Disordered" evidence="1">
    <location>
        <begin position="1"/>
        <end position="54"/>
    </location>
</feature>
<name>A0AAD5X208_9FUNG</name>
<feature type="region of interest" description="Disordered" evidence="1">
    <location>
        <begin position="219"/>
        <end position="239"/>
    </location>
</feature>
<feature type="compositionally biased region" description="Pro residues" evidence="1">
    <location>
        <begin position="229"/>
        <end position="238"/>
    </location>
</feature>
<dbReference type="AlphaFoldDB" id="A0AAD5X208"/>
<feature type="region of interest" description="Disordered" evidence="1">
    <location>
        <begin position="554"/>
        <end position="612"/>
    </location>
</feature>
<feature type="compositionally biased region" description="Pro residues" evidence="1">
    <location>
        <begin position="45"/>
        <end position="54"/>
    </location>
</feature>